<keyword evidence="3" id="KW-1185">Reference proteome</keyword>
<reference evidence="2 3" key="1">
    <citation type="submission" date="2016-10" db="EMBL/GenBank/DDBJ databases">
        <authorList>
            <person name="de Groot N.N."/>
        </authorList>
    </citation>
    <scope>NUCLEOTIDE SEQUENCE [LARGE SCALE GENOMIC DNA]</scope>
    <source>
        <strain evidence="2 3">DSM 19073</strain>
    </source>
</reference>
<organism evidence="2 3">
    <name type="scientific">Jannaschia pohangensis</name>
    <dbReference type="NCBI Taxonomy" id="390807"/>
    <lineage>
        <taxon>Bacteria</taxon>
        <taxon>Pseudomonadati</taxon>
        <taxon>Pseudomonadota</taxon>
        <taxon>Alphaproteobacteria</taxon>
        <taxon>Rhodobacterales</taxon>
        <taxon>Roseobacteraceae</taxon>
        <taxon>Jannaschia</taxon>
    </lineage>
</organism>
<evidence type="ECO:0000313" key="2">
    <source>
        <dbReference type="EMBL" id="SFI50144.1"/>
    </source>
</evidence>
<accession>A0A1I3IQA5</accession>
<dbReference type="AlphaFoldDB" id="A0A1I3IQA5"/>
<proteinExistence type="predicted"/>
<dbReference type="OrthoDB" id="7872837at2"/>
<gene>
    <name evidence="2" type="ORF">SAMN04488095_1060</name>
</gene>
<keyword evidence="1" id="KW-0732">Signal</keyword>
<evidence type="ECO:0000256" key="1">
    <source>
        <dbReference type="SAM" id="SignalP"/>
    </source>
</evidence>
<feature type="signal peptide" evidence="1">
    <location>
        <begin position="1"/>
        <end position="21"/>
    </location>
</feature>
<dbReference type="EMBL" id="FORA01000001">
    <property type="protein sequence ID" value="SFI50144.1"/>
    <property type="molecule type" value="Genomic_DNA"/>
</dbReference>
<protein>
    <recommendedName>
        <fullName evidence="4">HdeA/HdeB family protein</fullName>
    </recommendedName>
</protein>
<dbReference type="RefSeq" id="WP_139212254.1">
    <property type="nucleotide sequence ID" value="NZ_FORA01000001.1"/>
</dbReference>
<evidence type="ECO:0000313" key="3">
    <source>
        <dbReference type="Proteomes" id="UP000199110"/>
    </source>
</evidence>
<evidence type="ECO:0008006" key="4">
    <source>
        <dbReference type="Google" id="ProtNLM"/>
    </source>
</evidence>
<dbReference type="STRING" id="390807.SAMN04488095_1060"/>
<feature type="chain" id="PRO_5011532571" description="HdeA/HdeB family protein" evidence="1">
    <location>
        <begin position="22"/>
        <end position="123"/>
    </location>
</feature>
<dbReference type="Proteomes" id="UP000199110">
    <property type="component" value="Unassembled WGS sequence"/>
</dbReference>
<sequence length="123" mass="13456">MSRMKSLVVIALLTTAGTAQAGEPLERTFAHCAGRMSADMEHRWLMGEPAEEAEARRNAMVALLFSLDWSLPPERVLDMRIAAKFAHASLLQRAAFAPDPEEAARAARRAEVELAHCAGLVLM</sequence>
<name>A0A1I3IQA5_9RHOB</name>